<gene>
    <name evidence="2" type="ORF">LR48_Vigan10g204700</name>
</gene>
<dbReference type="EMBL" id="CM003380">
    <property type="protein sequence ID" value="KOM56155.1"/>
    <property type="molecule type" value="Genomic_DNA"/>
</dbReference>
<dbReference type="AlphaFoldDB" id="A0A0L9VM75"/>
<sequence>MDHSSAYGNFAFLYNAQPPRFDMFYEPIPEVFMQLANQAFQQQPPHCFQPYHEQPPLQVQQQLPHVYWDQYAEPEQENFLWEQPWQPSFFHYDAPEQEEFQSVQPWQDPLCDQQQGIPASELQGLTTQVVQLAAVVNKLIERVEGEKEASTNEAPLMVAAAAEFQEIKCPTTSVTVYSNPSFIDSHSTLNFDDDNSNSLMSDDCMSAYVDISECVCEPYDHNYTDTHFEKLVDGFRELAVIHDCNSFVVVPISDFTTASAQLSENVYYDGDSIEPHSCFKEIDCTADLKVESTVLEVQTDFRKAKEYLRKMREAADHVLVLQYYEMDFDADVCEPENDFNVFDHMHDVPVEVVDFSPCFDHSNIIKLAFSIDRVHIPASTAFYDCTNLNARLDDESDAHDDRYVVFDDVKVDMVDFENACVDLGLELELEFAGFLSSLEPSNEKLTGCTCLGGGCEICEEISSAICSASNYYAGAKEEIIMFKLDGNDPDEVASDQRTQVYSELSIPIEFSKVQYEFNALDLFKVEPIEPTLDYVPVMPAHTHILDSAFSIENIDMPYAVSELCTGFDIIPVDDSFTVGVHLAADLIDASEVIFEEPVQVESDFNPSTGIAEMHTRFHVLHALPDVPDTSKHFKLLDEISVVHNVKIPTDRCSEFKSLFSDNLFENLLKDYNINTQVMMETHADFEFSDGIAELNKEEVAETKATLVEAIDGVNIAKGVLNVQKQLKNLNGELQLLQQMPKQENFNAAMETIHKGAEHNGENPISSFFSLLLNSSYSFYSCTYLLLFDLSMFLLIRKPYSLTH</sequence>
<feature type="transmembrane region" description="Helical" evidence="1">
    <location>
        <begin position="776"/>
        <end position="795"/>
    </location>
</feature>
<reference evidence="3" key="1">
    <citation type="journal article" date="2015" name="Proc. Natl. Acad. Sci. U.S.A.">
        <title>Genome sequencing of adzuki bean (Vigna angularis) provides insight into high starch and low fat accumulation and domestication.</title>
        <authorList>
            <person name="Yang K."/>
            <person name="Tian Z."/>
            <person name="Chen C."/>
            <person name="Luo L."/>
            <person name="Zhao B."/>
            <person name="Wang Z."/>
            <person name="Yu L."/>
            <person name="Li Y."/>
            <person name="Sun Y."/>
            <person name="Li W."/>
            <person name="Chen Y."/>
            <person name="Li Y."/>
            <person name="Zhang Y."/>
            <person name="Ai D."/>
            <person name="Zhao J."/>
            <person name="Shang C."/>
            <person name="Ma Y."/>
            <person name="Wu B."/>
            <person name="Wang M."/>
            <person name="Gao L."/>
            <person name="Sun D."/>
            <person name="Zhang P."/>
            <person name="Guo F."/>
            <person name="Wang W."/>
            <person name="Li Y."/>
            <person name="Wang J."/>
            <person name="Varshney R.K."/>
            <person name="Wang J."/>
            <person name="Ling H.Q."/>
            <person name="Wan P."/>
        </authorList>
    </citation>
    <scope>NUCLEOTIDE SEQUENCE</scope>
    <source>
        <strain evidence="3">cv. Jingnong 6</strain>
    </source>
</reference>
<evidence type="ECO:0000313" key="3">
    <source>
        <dbReference type="Proteomes" id="UP000053144"/>
    </source>
</evidence>
<proteinExistence type="predicted"/>
<dbReference type="Proteomes" id="UP000053144">
    <property type="component" value="Chromosome 10"/>
</dbReference>
<accession>A0A0L9VM75</accession>
<keyword evidence="1" id="KW-0472">Membrane</keyword>
<name>A0A0L9VM75_PHAAN</name>
<keyword evidence="1" id="KW-1133">Transmembrane helix</keyword>
<keyword evidence="1" id="KW-0812">Transmembrane</keyword>
<evidence type="ECO:0000313" key="2">
    <source>
        <dbReference type="EMBL" id="KOM56155.1"/>
    </source>
</evidence>
<evidence type="ECO:0000256" key="1">
    <source>
        <dbReference type="SAM" id="Phobius"/>
    </source>
</evidence>
<dbReference type="Gramene" id="KOM56155">
    <property type="protein sequence ID" value="KOM56155"/>
    <property type="gene ID" value="LR48_Vigan10g204700"/>
</dbReference>
<organism evidence="2 3">
    <name type="scientific">Phaseolus angularis</name>
    <name type="common">Azuki bean</name>
    <name type="synonym">Vigna angularis</name>
    <dbReference type="NCBI Taxonomy" id="3914"/>
    <lineage>
        <taxon>Eukaryota</taxon>
        <taxon>Viridiplantae</taxon>
        <taxon>Streptophyta</taxon>
        <taxon>Embryophyta</taxon>
        <taxon>Tracheophyta</taxon>
        <taxon>Spermatophyta</taxon>
        <taxon>Magnoliopsida</taxon>
        <taxon>eudicotyledons</taxon>
        <taxon>Gunneridae</taxon>
        <taxon>Pentapetalae</taxon>
        <taxon>rosids</taxon>
        <taxon>fabids</taxon>
        <taxon>Fabales</taxon>
        <taxon>Fabaceae</taxon>
        <taxon>Papilionoideae</taxon>
        <taxon>50 kb inversion clade</taxon>
        <taxon>NPAAA clade</taxon>
        <taxon>indigoferoid/millettioid clade</taxon>
        <taxon>Phaseoleae</taxon>
        <taxon>Vigna</taxon>
    </lineage>
</organism>
<protein>
    <submittedName>
        <fullName evidence="2">Uncharacterized protein</fullName>
    </submittedName>
</protein>